<organism evidence="3 4">
    <name type="scientific">Nocardia cerradoensis</name>
    <dbReference type="NCBI Taxonomy" id="85688"/>
    <lineage>
        <taxon>Bacteria</taxon>
        <taxon>Bacillati</taxon>
        <taxon>Actinomycetota</taxon>
        <taxon>Actinomycetes</taxon>
        <taxon>Mycobacteriales</taxon>
        <taxon>Nocardiaceae</taxon>
        <taxon>Nocardia</taxon>
    </lineage>
</organism>
<dbReference type="Proteomes" id="UP000215506">
    <property type="component" value="Unassembled WGS sequence"/>
</dbReference>
<dbReference type="EMBL" id="NGAF01000019">
    <property type="protein sequence ID" value="OXR41487.1"/>
    <property type="molecule type" value="Genomic_DNA"/>
</dbReference>
<evidence type="ECO:0000313" key="4">
    <source>
        <dbReference type="Proteomes" id="UP000215506"/>
    </source>
</evidence>
<protein>
    <submittedName>
        <fullName evidence="3">Uncharacterized protein</fullName>
    </submittedName>
</protein>
<gene>
    <name evidence="3" type="ORF">B7C42_06379</name>
</gene>
<feature type="transmembrane region" description="Helical" evidence="2">
    <location>
        <begin position="33"/>
        <end position="53"/>
    </location>
</feature>
<name>A0A231GXZ5_9NOCA</name>
<keyword evidence="2" id="KW-0472">Membrane</keyword>
<evidence type="ECO:0000313" key="3">
    <source>
        <dbReference type="EMBL" id="OXR41487.1"/>
    </source>
</evidence>
<accession>A0A231GXZ5</accession>
<keyword evidence="4" id="KW-1185">Reference proteome</keyword>
<evidence type="ECO:0000256" key="2">
    <source>
        <dbReference type="SAM" id="Phobius"/>
    </source>
</evidence>
<proteinExistence type="predicted"/>
<evidence type="ECO:0000256" key="1">
    <source>
        <dbReference type="SAM" id="MobiDB-lite"/>
    </source>
</evidence>
<sequence length="54" mass="5995">MSERFDDQSRPANPEREDVSLSDSPVTNRKSPILLVVTMVIVLIVIVVLFVVLG</sequence>
<keyword evidence="2" id="KW-1133">Transmembrane helix</keyword>
<reference evidence="3 4" key="1">
    <citation type="submission" date="2017-07" db="EMBL/GenBank/DDBJ databases">
        <title>First draft Genome Sequence of Nocardia cerradoensis isolated from human infection.</title>
        <authorList>
            <person name="Carrasco G."/>
        </authorList>
    </citation>
    <scope>NUCLEOTIDE SEQUENCE [LARGE SCALE GENOMIC DNA]</scope>
    <source>
        <strain evidence="3 4">CNM20130759</strain>
    </source>
</reference>
<feature type="compositionally biased region" description="Basic and acidic residues" evidence="1">
    <location>
        <begin position="1"/>
        <end position="19"/>
    </location>
</feature>
<feature type="region of interest" description="Disordered" evidence="1">
    <location>
        <begin position="1"/>
        <end position="26"/>
    </location>
</feature>
<dbReference type="AlphaFoldDB" id="A0A231GXZ5"/>
<keyword evidence="2" id="KW-0812">Transmembrane</keyword>
<comment type="caution">
    <text evidence="3">The sequence shown here is derived from an EMBL/GenBank/DDBJ whole genome shotgun (WGS) entry which is preliminary data.</text>
</comment>
<dbReference type="RefSeq" id="WP_157163535.1">
    <property type="nucleotide sequence ID" value="NZ_JAAXOR010000001.1"/>
</dbReference>